<feature type="chain" id="PRO_5040863725" description="Cell wall galactomannoprotein" evidence="1">
    <location>
        <begin position="19"/>
        <end position="186"/>
    </location>
</feature>
<gene>
    <name evidence="2" type="ORF">NW755_010083</name>
</gene>
<dbReference type="AlphaFoldDB" id="A0A9W8QYY3"/>
<name>A0A9W8QYY3_9HYPO</name>
<organism evidence="2 3">
    <name type="scientific">Fusarium falciforme</name>
    <dbReference type="NCBI Taxonomy" id="195108"/>
    <lineage>
        <taxon>Eukaryota</taxon>
        <taxon>Fungi</taxon>
        <taxon>Dikarya</taxon>
        <taxon>Ascomycota</taxon>
        <taxon>Pezizomycotina</taxon>
        <taxon>Sordariomycetes</taxon>
        <taxon>Hypocreomycetidae</taxon>
        <taxon>Hypocreales</taxon>
        <taxon>Nectriaceae</taxon>
        <taxon>Fusarium</taxon>
        <taxon>Fusarium solani species complex</taxon>
    </lineage>
</organism>
<proteinExistence type="predicted"/>
<comment type="caution">
    <text evidence="2">The sequence shown here is derived from an EMBL/GenBank/DDBJ whole genome shotgun (WGS) entry which is preliminary data.</text>
</comment>
<dbReference type="Proteomes" id="UP001152087">
    <property type="component" value="Unassembled WGS sequence"/>
</dbReference>
<protein>
    <recommendedName>
        <fullName evidence="4">Cell wall galactomannoprotein</fullName>
    </recommendedName>
</protein>
<evidence type="ECO:0000313" key="2">
    <source>
        <dbReference type="EMBL" id="KAJ4182883.1"/>
    </source>
</evidence>
<keyword evidence="3" id="KW-1185">Reference proteome</keyword>
<dbReference type="EMBL" id="JAOQAV010000032">
    <property type="protein sequence ID" value="KAJ4182883.1"/>
    <property type="molecule type" value="Genomic_DNA"/>
</dbReference>
<accession>A0A9W8QYY3</accession>
<sequence>MRFSLNFVLLGAASVANAFISPGQLIRSIDDITKSTEALIKPAGQLSIADAPKLILGSGSFFASLDSNMHGTDVTRLTTDVGGSLTGAVKGTFDGKDGDDIVASVKKLSNTFSDLLDAFLDKANIFGEIPFVGTPFRIAIALTKRAFNDFTGTIINTLSGSQANDARSSVQGVDSKFTRTITITEN</sequence>
<reference evidence="2" key="1">
    <citation type="submission" date="2022-09" db="EMBL/GenBank/DDBJ databases">
        <title>Fusarium specimens isolated from Avocado Roots.</title>
        <authorList>
            <person name="Stajich J."/>
            <person name="Roper C."/>
            <person name="Heimlech-Rivalta G."/>
        </authorList>
    </citation>
    <scope>NUCLEOTIDE SEQUENCE</scope>
    <source>
        <strain evidence="2">A02</strain>
    </source>
</reference>
<keyword evidence="1" id="KW-0732">Signal</keyword>
<feature type="signal peptide" evidence="1">
    <location>
        <begin position="1"/>
        <end position="18"/>
    </location>
</feature>
<evidence type="ECO:0000313" key="3">
    <source>
        <dbReference type="Proteomes" id="UP001152087"/>
    </source>
</evidence>
<evidence type="ECO:0008006" key="4">
    <source>
        <dbReference type="Google" id="ProtNLM"/>
    </source>
</evidence>
<evidence type="ECO:0000256" key="1">
    <source>
        <dbReference type="SAM" id="SignalP"/>
    </source>
</evidence>